<dbReference type="RefSeq" id="WP_207326965.1">
    <property type="nucleotide sequence ID" value="NZ_JAFMYW010000001.1"/>
</dbReference>
<dbReference type="EMBL" id="JAFMYW010000001">
    <property type="protein sequence ID" value="MBO0947042.1"/>
    <property type="molecule type" value="Genomic_DNA"/>
</dbReference>
<evidence type="ECO:0000313" key="2">
    <source>
        <dbReference type="EMBL" id="MBO0947042.1"/>
    </source>
</evidence>
<dbReference type="Proteomes" id="UP000664628">
    <property type="component" value="Unassembled WGS sequence"/>
</dbReference>
<protein>
    <submittedName>
        <fullName evidence="2">Uncharacterized protein</fullName>
    </submittedName>
</protein>
<comment type="caution">
    <text evidence="2">The sequence shown here is derived from an EMBL/GenBank/DDBJ whole genome shotgun (WGS) entry which is preliminary data.</text>
</comment>
<evidence type="ECO:0000256" key="1">
    <source>
        <dbReference type="SAM" id="Phobius"/>
    </source>
</evidence>
<sequence length="105" mass="11690">MRTNQSSQEEVEKTLQSITGIERASPNPFFLTRVEARLAARRSAPGVTTPWAFRPVWVAASLGLALMLNVSAVMYAREALTQDDQEQETVSLSAEWGFDATVMDW</sequence>
<gene>
    <name evidence="2" type="ORF">J2I46_00500</name>
</gene>
<organism evidence="2 3">
    <name type="scientific">Fibrella forsythiae</name>
    <dbReference type="NCBI Taxonomy" id="2817061"/>
    <lineage>
        <taxon>Bacteria</taxon>
        <taxon>Pseudomonadati</taxon>
        <taxon>Bacteroidota</taxon>
        <taxon>Cytophagia</taxon>
        <taxon>Cytophagales</taxon>
        <taxon>Spirosomataceae</taxon>
        <taxon>Fibrella</taxon>
    </lineage>
</organism>
<keyword evidence="1" id="KW-0472">Membrane</keyword>
<evidence type="ECO:0000313" key="3">
    <source>
        <dbReference type="Proteomes" id="UP000664628"/>
    </source>
</evidence>
<proteinExistence type="predicted"/>
<keyword evidence="1" id="KW-1133">Transmembrane helix</keyword>
<accession>A0ABS3JDT7</accession>
<reference evidence="2 3" key="1">
    <citation type="submission" date="2021-03" db="EMBL/GenBank/DDBJ databases">
        <title>Fibrella sp. HMF5405 genome sequencing and assembly.</title>
        <authorList>
            <person name="Kang H."/>
            <person name="Kim H."/>
            <person name="Bae S."/>
            <person name="Joh K."/>
        </authorList>
    </citation>
    <scope>NUCLEOTIDE SEQUENCE [LARGE SCALE GENOMIC DNA]</scope>
    <source>
        <strain evidence="2 3">HMF5405</strain>
    </source>
</reference>
<keyword evidence="1" id="KW-0812">Transmembrane</keyword>
<feature type="transmembrane region" description="Helical" evidence="1">
    <location>
        <begin position="56"/>
        <end position="76"/>
    </location>
</feature>
<name>A0ABS3JDT7_9BACT</name>
<keyword evidence="3" id="KW-1185">Reference proteome</keyword>